<feature type="transmembrane region" description="Helical" evidence="7">
    <location>
        <begin position="42"/>
        <end position="65"/>
    </location>
</feature>
<sequence>MASSPKSSKKLTLVSLILMIFTSVYGFNNIPRSFYKMGYAAIPWYILSGITFFIPFAFMMAEFGAAFKNEKGGIYSWMEKSIGPKFAFIGTFMWYVSYIIWMVNVSQGMWIPLSNAIFGKDTTKTWSLLGLSAPQTLAVLGIAWIILVTYLSSKGLDKIKKITSLGGTAVAGLNILLWVGALLILVLNKGQLAEPIVGLASFTQSPNPKFAGNMIAGLAFVVYAIFAYGGIEVASGLVDQTENPEKTLPKGITISAIIITIGYSLGILLVGIFTNWTKVINVEGVHLGNAGYVVMGNLGYQMGLAFGASEAAAVALGQWISRFVGLSMFFALMGAFFTLTYAPLKQMIEGTPSELWPGRLGEVKDGMPTFAMWVQCAIVVVMIALIAIGGDSMAKFFEILVMMTNVGMTLPYMFISIAFAPFKKKTEIHKPFEIFKTYNSALIWTVLVTLTVGFANFFTILEPALAGDMKTTFWSVAGPIFFGIVAVLMYARYEKKIAANKGEKAA</sequence>
<keyword evidence="4 7" id="KW-0812">Transmembrane</keyword>
<keyword evidence="5 7" id="KW-1133">Transmembrane helix</keyword>
<feature type="transmembrane region" description="Helical" evidence="7">
    <location>
        <begin position="210"/>
        <end position="231"/>
    </location>
</feature>
<dbReference type="GO" id="GO:0022857">
    <property type="term" value="F:transmembrane transporter activity"/>
    <property type="evidence" value="ECO:0007669"/>
    <property type="project" value="InterPro"/>
</dbReference>
<dbReference type="STRING" id="908809.ABG79_00371"/>
<dbReference type="Pfam" id="PF13520">
    <property type="entry name" value="AA_permease_2"/>
    <property type="match status" value="1"/>
</dbReference>
<reference evidence="8 9" key="1">
    <citation type="submission" date="2015-09" db="EMBL/GenBank/DDBJ databases">
        <title>Draft genome sequence of a Caloramator mitchellensis, a moderate thermophile from the Great Artesian Basin of Australia.</title>
        <authorList>
            <person name="Patel B.K."/>
        </authorList>
    </citation>
    <scope>NUCLEOTIDE SEQUENCE [LARGE SCALE GENOMIC DNA]</scope>
    <source>
        <strain evidence="8 9">VF08</strain>
    </source>
</reference>
<dbReference type="Gene3D" id="1.20.1740.10">
    <property type="entry name" value="Amino acid/polyamine transporter I"/>
    <property type="match status" value="1"/>
</dbReference>
<feature type="transmembrane region" description="Helical" evidence="7">
    <location>
        <begin position="126"/>
        <end position="150"/>
    </location>
</feature>
<evidence type="ECO:0000256" key="3">
    <source>
        <dbReference type="ARBA" id="ARBA00022475"/>
    </source>
</evidence>
<evidence type="ECO:0000256" key="6">
    <source>
        <dbReference type="ARBA" id="ARBA00023136"/>
    </source>
</evidence>
<keyword evidence="6 7" id="KW-0472">Membrane</keyword>
<evidence type="ECO:0000256" key="7">
    <source>
        <dbReference type="SAM" id="Phobius"/>
    </source>
</evidence>
<feature type="transmembrane region" description="Helical" evidence="7">
    <location>
        <begin position="441"/>
        <end position="461"/>
    </location>
</feature>
<comment type="subcellular location">
    <subcellularLocation>
        <location evidence="1">Cell membrane</location>
        <topology evidence="1">Multi-pass membrane protein</topology>
    </subcellularLocation>
</comment>
<dbReference type="GO" id="GO:0005886">
    <property type="term" value="C:plasma membrane"/>
    <property type="evidence" value="ECO:0007669"/>
    <property type="project" value="UniProtKB-SubCell"/>
</dbReference>
<gene>
    <name evidence="8" type="primary">yjeM</name>
    <name evidence="8" type="ORF">ABG79_00371</name>
</gene>
<feature type="transmembrane region" description="Helical" evidence="7">
    <location>
        <begin position="370"/>
        <end position="390"/>
    </location>
</feature>
<evidence type="ECO:0000313" key="9">
    <source>
        <dbReference type="Proteomes" id="UP000052015"/>
    </source>
</evidence>
<dbReference type="PIRSF" id="PIRSF006060">
    <property type="entry name" value="AA_transporter"/>
    <property type="match status" value="1"/>
</dbReference>
<dbReference type="OrthoDB" id="92719at2"/>
<feature type="transmembrane region" description="Helical" evidence="7">
    <location>
        <begin position="396"/>
        <end position="420"/>
    </location>
</feature>
<evidence type="ECO:0000313" key="8">
    <source>
        <dbReference type="EMBL" id="KRQ87570.1"/>
    </source>
</evidence>
<dbReference type="EMBL" id="LKHP01000002">
    <property type="protein sequence ID" value="KRQ87570.1"/>
    <property type="molecule type" value="Genomic_DNA"/>
</dbReference>
<feature type="transmembrane region" description="Helical" evidence="7">
    <location>
        <begin position="162"/>
        <end position="187"/>
    </location>
</feature>
<dbReference type="PATRIC" id="fig|908809.3.peg.374"/>
<dbReference type="Proteomes" id="UP000052015">
    <property type="component" value="Unassembled WGS sequence"/>
</dbReference>
<dbReference type="PANTHER" id="PTHR42770:SF15">
    <property type="entry name" value="GLUTAMATE_GAMMA-AMINOBUTYRATE ANTIPORTER-RELATED"/>
    <property type="match status" value="1"/>
</dbReference>
<evidence type="ECO:0000256" key="2">
    <source>
        <dbReference type="ARBA" id="ARBA00022448"/>
    </source>
</evidence>
<dbReference type="PANTHER" id="PTHR42770">
    <property type="entry name" value="AMINO ACID TRANSPORTER-RELATED"/>
    <property type="match status" value="1"/>
</dbReference>
<dbReference type="InterPro" id="IPR050367">
    <property type="entry name" value="APC_superfamily"/>
</dbReference>
<name>A0A0R3K3Q5_CALMK</name>
<comment type="caution">
    <text evidence="8">The sequence shown here is derived from an EMBL/GenBank/DDBJ whole genome shotgun (WGS) entry which is preliminary data.</text>
</comment>
<accession>A0A0R3K3Q5</accession>
<evidence type="ECO:0000256" key="5">
    <source>
        <dbReference type="ARBA" id="ARBA00022989"/>
    </source>
</evidence>
<feature type="transmembrane region" description="Helical" evidence="7">
    <location>
        <begin position="252"/>
        <end position="273"/>
    </location>
</feature>
<keyword evidence="2" id="KW-0813">Transport</keyword>
<keyword evidence="9" id="KW-1185">Reference proteome</keyword>
<feature type="transmembrane region" description="Helical" evidence="7">
    <location>
        <begin position="473"/>
        <end position="491"/>
    </location>
</feature>
<keyword evidence="3" id="KW-1003">Cell membrane</keyword>
<organism evidence="8 9">
    <name type="scientific">Caloramator mitchellensis</name>
    <dbReference type="NCBI Taxonomy" id="908809"/>
    <lineage>
        <taxon>Bacteria</taxon>
        <taxon>Bacillati</taxon>
        <taxon>Bacillota</taxon>
        <taxon>Clostridia</taxon>
        <taxon>Eubacteriales</taxon>
        <taxon>Clostridiaceae</taxon>
        <taxon>Caloramator</taxon>
    </lineage>
</organism>
<dbReference type="AlphaFoldDB" id="A0A0R3K3Q5"/>
<protein>
    <submittedName>
        <fullName evidence="8">Inner membrane transporter YjeM</fullName>
    </submittedName>
</protein>
<dbReference type="NCBIfam" id="NF011775">
    <property type="entry name" value="PRK15238.1"/>
    <property type="match status" value="1"/>
</dbReference>
<feature type="transmembrane region" description="Helical" evidence="7">
    <location>
        <begin position="86"/>
        <end position="106"/>
    </location>
</feature>
<feature type="transmembrane region" description="Helical" evidence="7">
    <location>
        <begin position="323"/>
        <end position="344"/>
    </location>
</feature>
<dbReference type="RefSeq" id="WP_057976538.1">
    <property type="nucleotide sequence ID" value="NZ_LKHP01000002.1"/>
</dbReference>
<proteinExistence type="predicted"/>
<dbReference type="InterPro" id="IPR002293">
    <property type="entry name" value="AA/rel_permease1"/>
</dbReference>
<evidence type="ECO:0000256" key="1">
    <source>
        <dbReference type="ARBA" id="ARBA00004651"/>
    </source>
</evidence>
<evidence type="ECO:0000256" key="4">
    <source>
        <dbReference type="ARBA" id="ARBA00022692"/>
    </source>
</evidence>